<dbReference type="PANTHER" id="PTHR31889:SF2">
    <property type="entry name" value="FUCOSYLTRANSFERASE 3"/>
    <property type="match status" value="1"/>
</dbReference>
<keyword evidence="3" id="KW-0808">Transferase</keyword>
<feature type="transmembrane region" description="Helical" evidence="6">
    <location>
        <begin position="573"/>
        <end position="597"/>
    </location>
</feature>
<sequence>MTYELLPLNHPTEQEICCQKNNRLQNRAYQITSLYKILAILLLTCSFFWAILLSNRQVKQSTWDNERWTEMMSLAKGYETSQEDRSFCSQEWKTNVRPIHNIPGWESLHYTSFGKKLEQWFEHTQREAYCNPTAKSSKFVVMNTGAGTGNRMQTLASQLVLAVLTNRALLVNWPNNSGEHGCFFHQIFMQPFPWSLNHISSHFVNSTDPTSLIFDLEMHSSPKEVVCQDISYVYEHKKLVYWTTDEYFLPSLLTNPVYRHYFWSEDLKTPIIQEDILIRFLLNYLFSPVPDLRELIDSTAKTIFPEGKCDLGVHMRMKGVQRILPSEESLFPLCAANSLATKGSSILVQDPWTLERITTPHAPLNKTIFLATDHNPYRDFFKKSLPNTNIVYNQAGVPGNITSTCGGVKSAIVDLFLLQKCDSILTTQWSSFSYMSHAMAGVAPVTVARLLPTLKVDPENISPATGCLQLPSSEPLYFEQTHLRLFSCFDKEVMMPPERSSCIAGFCGGFCLHHDSVFHRYLPLVVWDSPQFVYWTIAYIMIVSGIAVMLITMKKIVPRQSLGLCYRLTFRGYVIGSSIIYWGLFVTFGVLSTIFGLKERT</sequence>
<keyword evidence="6" id="KW-1133">Transmembrane helix</keyword>
<dbReference type="InterPro" id="IPR004938">
    <property type="entry name" value="XG_FTase"/>
</dbReference>
<proteinExistence type="inferred from homology"/>
<dbReference type="Gene3D" id="3.40.50.11350">
    <property type="match status" value="1"/>
</dbReference>
<keyword evidence="4" id="KW-0325">Glycoprotein</keyword>
<feature type="transmembrane region" description="Helical" evidence="6">
    <location>
        <begin position="33"/>
        <end position="52"/>
    </location>
</feature>
<keyword evidence="8" id="KW-1185">Reference proteome</keyword>
<dbReference type="PANTHER" id="PTHR31889">
    <property type="entry name" value="FUCOSYLTRANSFERASE 2-RELATED"/>
    <property type="match status" value="1"/>
</dbReference>
<keyword evidence="6" id="KW-0812">Transmembrane</keyword>
<evidence type="ECO:0000256" key="1">
    <source>
        <dbReference type="ARBA" id="ARBA00010481"/>
    </source>
</evidence>
<keyword evidence="6" id="KW-0472">Membrane</keyword>
<evidence type="ECO:0000313" key="8">
    <source>
        <dbReference type="Proteomes" id="UP001479436"/>
    </source>
</evidence>
<evidence type="ECO:0000256" key="4">
    <source>
        <dbReference type="ARBA" id="ARBA00023180"/>
    </source>
</evidence>
<comment type="caution">
    <text evidence="7">The sequence shown here is derived from an EMBL/GenBank/DDBJ whole genome shotgun (WGS) entry which is preliminary data.</text>
</comment>
<evidence type="ECO:0000256" key="2">
    <source>
        <dbReference type="ARBA" id="ARBA00022676"/>
    </source>
</evidence>
<evidence type="ECO:0000256" key="5">
    <source>
        <dbReference type="ARBA" id="ARBA00023316"/>
    </source>
</evidence>
<evidence type="ECO:0008006" key="9">
    <source>
        <dbReference type="Google" id="ProtNLM"/>
    </source>
</evidence>
<evidence type="ECO:0000256" key="3">
    <source>
        <dbReference type="ARBA" id="ARBA00022679"/>
    </source>
</evidence>
<dbReference type="EMBL" id="JASJQH010007555">
    <property type="protein sequence ID" value="KAK9704462.1"/>
    <property type="molecule type" value="Genomic_DNA"/>
</dbReference>
<keyword evidence="5" id="KW-0961">Cell wall biogenesis/degradation</keyword>
<reference evidence="7 8" key="1">
    <citation type="submission" date="2023-04" db="EMBL/GenBank/DDBJ databases">
        <title>Genome of Basidiobolus ranarum AG-B5.</title>
        <authorList>
            <person name="Stajich J.E."/>
            <person name="Carter-House D."/>
            <person name="Gryganskyi A."/>
        </authorList>
    </citation>
    <scope>NUCLEOTIDE SEQUENCE [LARGE SCALE GENOMIC DNA]</scope>
    <source>
        <strain evidence="7 8">AG-B5</strain>
    </source>
</reference>
<keyword evidence="2" id="KW-0328">Glycosyltransferase</keyword>
<protein>
    <recommendedName>
        <fullName evidence="9">Fucosyltransferase</fullName>
    </recommendedName>
</protein>
<evidence type="ECO:0000313" key="7">
    <source>
        <dbReference type="EMBL" id="KAK9704462.1"/>
    </source>
</evidence>
<feature type="transmembrane region" description="Helical" evidence="6">
    <location>
        <begin position="532"/>
        <end position="552"/>
    </location>
</feature>
<gene>
    <name evidence="7" type="ORF">K7432_010170</name>
</gene>
<comment type="similarity">
    <text evidence="1">Belongs to the glycosyltransferase 37 family.</text>
</comment>
<dbReference type="Proteomes" id="UP001479436">
    <property type="component" value="Unassembled WGS sequence"/>
</dbReference>
<dbReference type="Gene3D" id="3.40.50.11340">
    <property type="match status" value="1"/>
</dbReference>
<name>A0ABR2VVW7_9FUNG</name>
<accession>A0ABR2VVW7</accession>
<evidence type="ECO:0000256" key="6">
    <source>
        <dbReference type="SAM" id="Phobius"/>
    </source>
</evidence>
<organism evidence="7 8">
    <name type="scientific">Basidiobolus ranarum</name>
    <dbReference type="NCBI Taxonomy" id="34480"/>
    <lineage>
        <taxon>Eukaryota</taxon>
        <taxon>Fungi</taxon>
        <taxon>Fungi incertae sedis</taxon>
        <taxon>Zoopagomycota</taxon>
        <taxon>Entomophthoromycotina</taxon>
        <taxon>Basidiobolomycetes</taxon>
        <taxon>Basidiobolales</taxon>
        <taxon>Basidiobolaceae</taxon>
        <taxon>Basidiobolus</taxon>
    </lineage>
</organism>